<evidence type="ECO:0000313" key="6">
    <source>
        <dbReference type="EMBL" id="AZS31142.1"/>
    </source>
</evidence>
<accession>A0A3Q9IUK1</accession>
<dbReference type="GO" id="GO:0046961">
    <property type="term" value="F:proton-transporting ATPase activity, rotational mechanism"/>
    <property type="evidence" value="ECO:0007669"/>
    <property type="project" value="InterPro"/>
</dbReference>
<evidence type="ECO:0000256" key="4">
    <source>
        <dbReference type="ARBA" id="ARBA00023065"/>
    </source>
</evidence>
<evidence type="ECO:0000256" key="1">
    <source>
        <dbReference type="ARBA" id="ARBA00005901"/>
    </source>
</evidence>
<dbReference type="GO" id="GO:0033178">
    <property type="term" value="C:proton-transporting two-sector ATPase complex, catalytic domain"/>
    <property type="evidence" value="ECO:0007669"/>
    <property type="project" value="InterPro"/>
</dbReference>
<organism evidence="6 7">
    <name type="scientific">Butyricimonas faecalis</name>
    <dbReference type="NCBI Taxonomy" id="2093856"/>
    <lineage>
        <taxon>Bacteria</taxon>
        <taxon>Pseudomonadati</taxon>
        <taxon>Bacteroidota</taxon>
        <taxon>Bacteroidia</taxon>
        <taxon>Bacteroidales</taxon>
        <taxon>Odoribacteraceae</taxon>
        <taxon>Butyricimonas</taxon>
    </lineage>
</organism>
<dbReference type="InterPro" id="IPR002842">
    <property type="entry name" value="ATPase_V1_Esu"/>
</dbReference>
<keyword evidence="5" id="KW-0175">Coiled coil</keyword>
<dbReference type="Gene3D" id="1.20.5.2950">
    <property type="match status" value="1"/>
</dbReference>
<evidence type="ECO:0000256" key="3">
    <source>
        <dbReference type="ARBA" id="ARBA00022448"/>
    </source>
</evidence>
<dbReference type="KEGG" id="buy:D8S85_17345"/>
<dbReference type="CDD" id="cd06503">
    <property type="entry name" value="ATP-synt_Fo_b"/>
    <property type="match status" value="1"/>
</dbReference>
<protein>
    <recommendedName>
        <fullName evidence="2">V-type ATP synthase subunit E</fullName>
    </recommendedName>
</protein>
<dbReference type="RefSeq" id="WP_106481537.1">
    <property type="nucleotide sequence ID" value="NZ_CP032819.1"/>
</dbReference>
<dbReference type="AlphaFoldDB" id="A0A3Q9IUK1"/>
<evidence type="ECO:0000256" key="5">
    <source>
        <dbReference type="SAM" id="Coils"/>
    </source>
</evidence>
<evidence type="ECO:0000256" key="2">
    <source>
        <dbReference type="ARBA" id="ARBA00020756"/>
    </source>
</evidence>
<proteinExistence type="inferred from homology"/>
<dbReference type="OrthoDB" id="1093377at2"/>
<feature type="coiled-coil region" evidence="5">
    <location>
        <begin position="14"/>
        <end position="70"/>
    </location>
</feature>
<evidence type="ECO:0000313" key="7">
    <source>
        <dbReference type="Proteomes" id="UP000270673"/>
    </source>
</evidence>
<keyword evidence="4" id="KW-0406">Ion transport</keyword>
<keyword evidence="3" id="KW-0813">Transport</keyword>
<dbReference type="Pfam" id="PF01991">
    <property type="entry name" value="vATP-synt_E"/>
    <property type="match status" value="1"/>
</dbReference>
<dbReference type="Proteomes" id="UP000270673">
    <property type="component" value="Chromosome"/>
</dbReference>
<comment type="similarity">
    <text evidence="1">Belongs to the V-ATPase E subunit family.</text>
</comment>
<sequence>MENKLDILTQKLYNEGVDKARQEAENIINQAKQEAEKIIADAKAKVAQMNADAETEISNLKKKAESEMTLSARQAITALKQAITNLVAGDVAGDIAKIGFEEKAFIQELLMTIVKKWDVAGGNLNMEVLLSENEKATFESFVAAKYKDLLDKGLDVKVGNLEEGFVIQPKDGGFQIAFSEKLFEAFFNQYMKGFTKKLLFESNK</sequence>
<name>A0A3Q9IUK1_9BACT</name>
<reference evidence="6 7" key="1">
    <citation type="submission" date="2018-10" db="EMBL/GenBank/DDBJ databases">
        <title>Butyricimonas faecalis sp. nov., isolated from human faeces and emended description of the genus Butyricimonas.</title>
        <authorList>
            <person name="Le Roy T."/>
            <person name="Van der Smissen P."/>
            <person name="Paquot A."/>
            <person name="Delzenne N."/>
            <person name="Muccioli G."/>
            <person name="Collet J.-F."/>
            <person name="Cani P.D."/>
        </authorList>
    </citation>
    <scope>NUCLEOTIDE SEQUENCE [LARGE SCALE GENOMIC DNA]</scope>
    <source>
        <strain evidence="6 7">H184</strain>
    </source>
</reference>
<gene>
    <name evidence="6" type="ORF">D8S85_17345</name>
</gene>
<dbReference type="EMBL" id="CP032819">
    <property type="protein sequence ID" value="AZS31142.1"/>
    <property type="molecule type" value="Genomic_DNA"/>
</dbReference>
<keyword evidence="7" id="KW-1185">Reference proteome</keyword>